<dbReference type="EMBL" id="JACXAE010000098">
    <property type="protein sequence ID" value="MBD2776765.1"/>
    <property type="molecule type" value="Genomic_DNA"/>
</dbReference>
<dbReference type="AlphaFoldDB" id="A0A8J6XH68"/>
<gene>
    <name evidence="2" type="ORF">ICL16_33120</name>
</gene>
<reference evidence="2" key="1">
    <citation type="submission" date="2020-09" db="EMBL/GenBank/DDBJ databases">
        <title>Iningainema tapete sp. nov. (Scytonemataceae, Cyanobacteria) from greenhouses in central Florida (USA) produces two types of nodularin with biosynthetic potential for microcystin-LR and anabaenopeptins.</title>
        <authorList>
            <person name="Berthold D.E."/>
            <person name="Lefler F.W."/>
            <person name="Huang I.-S."/>
            <person name="Abdulla H."/>
            <person name="Zimba P.V."/>
            <person name="Laughinghouse H.D. IV."/>
        </authorList>
    </citation>
    <scope>NUCLEOTIDE SEQUENCE</scope>
    <source>
        <strain evidence="2">BLCCT55</strain>
    </source>
</reference>
<dbReference type="Proteomes" id="UP000629098">
    <property type="component" value="Unassembled WGS sequence"/>
</dbReference>
<keyword evidence="1" id="KW-0812">Transmembrane</keyword>
<keyword evidence="3" id="KW-1185">Reference proteome</keyword>
<proteinExistence type="predicted"/>
<dbReference type="RefSeq" id="WP_190835818.1">
    <property type="nucleotide sequence ID" value="NZ_CAWPPI010000098.1"/>
</dbReference>
<comment type="caution">
    <text evidence="2">The sequence shown here is derived from an EMBL/GenBank/DDBJ whole genome shotgun (WGS) entry which is preliminary data.</text>
</comment>
<name>A0A8J6XH68_9CYAN</name>
<accession>A0A8J6XH68</accession>
<keyword evidence="1" id="KW-1133">Transmembrane helix</keyword>
<sequence>MSDFNTKQVILVATTRADAPTPEAGGFIPLMMYGGVGVAVIIAMTYFSGTLLHAIADLIKIVNKNKK</sequence>
<organism evidence="2 3">
    <name type="scientific">Iningainema tapete BLCC-T55</name>
    <dbReference type="NCBI Taxonomy" id="2748662"/>
    <lineage>
        <taxon>Bacteria</taxon>
        <taxon>Bacillati</taxon>
        <taxon>Cyanobacteriota</taxon>
        <taxon>Cyanophyceae</taxon>
        <taxon>Nostocales</taxon>
        <taxon>Scytonemataceae</taxon>
        <taxon>Iningainema tapete</taxon>
    </lineage>
</organism>
<keyword evidence="1" id="KW-0472">Membrane</keyword>
<evidence type="ECO:0000256" key="1">
    <source>
        <dbReference type="SAM" id="Phobius"/>
    </source>
</evidence>
<feature type="transmembrane region" description="Helical" evidence="1">
    <location>
        <begin position="30"/>
        <end position="59"/>
    </location>
</feature>
<evidence type="ECO:0000313" key="3">
    <source>
        <dbReference type="Proteomes" id="UP000629098"/>
    </source>
</evidence>
<protein>
    <submittedName>
        <fullName evidence="2">Uncharacterized protein</fullName>
    </submittedName>
</protein>
<evidence type="ECO:0000313" key="2">
    <source>
        <dbReference type="EMBL" id="MBD2776765.1"/>
    </source>
</evidence>